<feature type="chain" id="PRO_5038637490" evidence="1">
    <location>
        <begin position="22"/>
        <end position="221"/>
    </location>
</feature>
<sequence length="221" mass="25327">MKVKKLFLVLMLSFLSLTVYAAEGEIKESLDISTKESVKKSITEPLPPAAQIEVDFVQQLPDYCGEACFVMAAKRLGMDITQQDVHEASGLKRKRGCYTDDLVRAGLKLGVDADGYWIEDFKTSEEREYYLSVLKYFISLSYPVIISWNEDPNDHDYSSFEHFVLAVGYDDEKEEMTIMDPLLGPAEGRRIAYADFLDRWQWRKWGGAYGLVMYVIKGRVE</sequence>
<reference evidence="3" key="2">
    <citation type="submission" date="2021-01" db="EMBL/GenBank/DDBJ databases">
        <authorList>
            <person name="Hahn C.R."/>
            <person name="Youssef N.H."/>
            <person name="Elshahed M."/>
        </authorList>
    </citation>
    <scope>NUCLEOTIDE SEQUENCE</scope>
    <source>
        <strain evidence="3">Zod_Metabat.24</strain>
    </source>
</reference>
<feature type="signal peptide" evidence="1">
    <location>
        <begin position="1"/>
        <end position="21"/>
    </location>
</feature>
<dbReference type="InterPro" id="IPR005074">
    <property type="entry name" value="Peptidase_C39"/>
</dbReference>
<evidence type="ECO:0000259" key="2">
    <source>
        <dbReference type="PROSITE" id="PS50990"/>
    </source>
</evidence>
<dbReference type="InterPro" id="IPR039564">
    <property type="entry name" value="Peptidase_C39-like"/>
</dbReference>
<dbReference type="GO" id="GO:0008233">
    <property type="term" value="F:peptidase activity"/>
    <property type="evidence" value="ECO:0007669"/>
    <property type="project" value="InterPro"/>
</dbReference>
<accession>A0A9D8KGY2</accession>
<dbReference type="Gene3D" id="3.90.70.10">
    <property type="entry name" value="Cysteine proteinases"/>
    <property type="match status" value="1"/>
</dbReference>
<keyword evidence="1" id="KW-0732">Signal</keyword>
<dbReference type="GO" id="GO:0005524">
    <property type="term" value="F:ATP binding"/>
    <property type="evidence" value="ECO:0007669"/>
    <property type="project" value="InterPro"/>
</dbReference>
<reference evidence="3" key="1">
    <citation type="journal article" date="2021" name="Environ. Microbiol.">
        <title>Genomic characterization of three novel Desulfobacterota classes expand the metabolic and phylogenetic diversity of the phylum.</title>
        <authorList>
            <person name="Murphy C.L."/>
            <person name="Biggerstaff J."/>
            <person name="Eichhorn A."/>
            <person name="Ewing E."/>
            <person name="Shahan R."/>
            <person name="Soriano D."/>
            <person name="Stewart S."/>
            <person name="VanMol K."/>
            <person name="Walker R."/>
            <person name="Walters P."/>
            <person name="Elshahed M.S."/>
            <person name="Youssef N.H."/>
        </authorList>
    </citation>
    <scope>NUCLEOTIDE SEQUENCE</scope>
    <source>
        <strain evidence="3">Zod_Metabat.24</strain>
    </source>
</reference>
<proteinExistence type="predicted"/>
<name>A0A9D8KGY2_9DELT</name>
<organism evidence="3 4">
    <name type="scientific">Candidatus Zymogenus saltonus</name>
    <dbReference type="NCBI Taxonomy" id="2844893"/>
    <lineage>
        <taxon>Bacteria</taxon>
        <taxon>Deltaproteobacteria</taxon>
        <taxon>Candidatus Zymogenia</taxon>
        <taxon>Candidatus Zymogeniales</taxon>
        <taxon>Candidatus Zymogenaceae</taxon>
        <taxon>Candidatus Zymogenus</taxon>
    </lineage>
</organism>
<dbReference type="EMBL" id="JAFGIX010000071">
    <property type="protein sequence ID" value="MBN1574283.1"/>
    <property type="molecule type" value="Genomic_DNA"/>
</dbReference>
<dbReference type="Proteomes" id="UP000809273">
    <property type="component" value="Unassembled WGS sequence"/>
</dbReference>
<evidence type="ECO:0000256" key="1">
    <source>
        <dbReference type="SAM" id="SignalP"/>
    </source>
</evidence>
<dbReference type="Pfam" id="PF13529">
    <property type="entry name" value="Peptidase_C39_2"/>
    <property type="match status" value="1"/>
</dbReference>
<dbReference type="AlphaFoldDB" id="A0A9D8KGY2"/>
<dbReference type="PROSITE" id="PS50990">
    <property type="entry name" value="PEPTIDASE_C39"/>
    <property type="match status" value="1"/>
</dbReference>
<comment type="caution">
    <text evidence="3">The sequence shown here is derived from an EMBL/GenBank/DDBJ whole genome shotgun (WGS) entry which is preliminary data.</text>
</comment>
<evidence type="ECO:0000313" key="4">
    <source>
        <dbReference type="Proteomes" id="UP000809273"/>
    </source>
</evidence>
<feature type="domain" description="Peptidase C39" evidence="2">
    <location>
        <begin position="58"/>
        <end position="207"/>
    </location>
</feature>
<protein>
    <submittedName>
        <fullName evidence="3">C39 family peptidase</fullName>
    </submittedName>
</protein>
<dbReference type="GO" id="GO:0016020">
    <property type="term" value="C:membrane"/>
    <property type="evidence" value="ECO:0007669"/>
    <property type="project" value="InterPro"/>
</dbReference>
<gene>
    <name evidence="3" type="ORF">JW984_13880</name>
</gene>
<dbReference type="GO" id="GO:0006508">
    <property type="term" value="P:proteolysis"/>
    <property type="evidence" value="ECO:0007669"/>
    <property type="project" value="InterPro"/>
</dbReference>
<evidence type="ECO:0000313" key="3">
    <source>
        <dbReference type="EMBL" id="MBN1574283.1"/>
    </source>
</evidence>